<sequence length="221" mass="22348">MATRLNWLRAGVLGANDGIVSVAGIVVGVAAATSNSTAILTAGVAGLAAGAVSMALGEYVSVSTQRDSERALLEIERRELAEQPEAELAELAAIYRAKGLSAATAQAVAEELTARDAFTAHAEAELGIDPDELTNPLHAAFSSALSFTVGALLPLLAILTPQAIRVPLTMIAVLTALALTGAAGARLGQAPVARATARVLTGGALAMLTTYFIGHLVGIAL</sequence>
<name>A0A0B8NRI3_9NOCA</name>
<dbReference type="InterPro" id="IPR008217">
    <property type="entry name" value="Ccc1_fam"/>
</dbReference>
<dbReference type="GO" id="GO:0012505">
    <property type="term" value="C:endomembrane system"/>
    <property type="evidence" value="ECO:0007669"/>
    <property type="project" value="UniProtKB-SubCell"/>
</dbReference>
<gene>
    <name evidence="6" type="ORF">NSK11_contig00240-0004</name>
</gene>
<dbReference type="Proteomes" id="UP000037179">
    <property type="component" value="Unassembled WGS sequence"/>
</dbReference>
<comment type="subcellular location">
    <subcellularLocation>
        <location evidence="1">Endomembrane system</location>
        <topology evidence="1">Multi-pass membrane protein</topology>
    </subcellularLocation>
</comment>
<evidence type="ECO:0000256" key="4">
    <source>
        <dbReference type="ARBA" id="ARBA00023136"/>
    </source>
</evidence>
<dbReference type="Pfam" id="PF01988">
    <property type="entry name" value="VIT1"/>
    <property type="match status" value="1"/>
</dbReference>
<keyword evidence="4 5" id="KW-0472">Membrane</keyword>
<feature type="transmembrane region" description="Helical" evidence="5">
    <location>
        <begin position="38"/>
        <end position="60"/>
    </location>
</feature>
<keyword evidence="7" id="KW-1185">Reference proteome</keyword>
<evidence type="ECO:0000256" key="3">
    <source>
        <dbReference type="ARBA" id="ARBA00022989"/>
    </source>
</evidence>
<evidence type="ECO:0000256" key="2">
    <source>
        <dbReference type="ARBA" id="ARBA00022692"/>
    </source>
</evidence>
<feature type="transmembrane region" description="Helical" evidence="5">
    <location>
        <begin position="199"/>
        <end position="220"/>
    </location>
</feature>
<feature type="transmembrane region" description="Helical" evidence="5">
    <location>
        <begin position="12"/>
        <end position="32"/>
    </location>
</feature>
<dbReference type="CDD" id="cd02432">
    <property type="entry name" value="Nodulin-21_like_1"/>
    <property type="match status" value="1"/>
</dbReference>
<reference evidence="6 7" key="2">
    <citation type="journal article" date="2016" name="Genome Announc.">
        <title>Draft Genome Sequence of Erythromycin- and Oxytetracycline-Sensitive Nocardia seriolae Strain U-1 (NBRC 110359).</title>
        <authorList>
            <person name="Imajoh M."/>
            <person name="Sukeda M."/>
            <person name="Shimizu M."/>
            <person name="Yamane J."/>
            <person name="Ohnishi K."/>
            <person name="Oshima S."/>
        </authorList>
    </citation>
    <scope>NUCLEOTIDE SEQUENCE [LARGE SCALE GENOMIC DNA]</scope>
    <source>
        <strain evidence="6 7">U-1</strain>
    </source>
</reference>
<protein>
    <submittedName>
        <fullName evidence="6">Membrane protein</fullName>
    </submittedName>
</protein>
<keyword evidence="2 5" id="KW-0812">Transmembrane</keyword>
<evidence type="ECO:0000256" key="5">
    <source>
        <dbReference type="SAM" id="Phobius"/>
    </source>
</evidence>
<feature type="transmembrane region" description="Helical" evidence="5">
    <location>
        <begin position="139"/>
        <end position="160"/>
    </location>
</feature>
<dbReference type="GO" id="GO:0030026">
    <property type="term" value="P:intracellular manganese ion homeostasis"/>
    <property type="evidence" value="ECO:0007669"/>
    <property type="project" value="InterPro"/>
</dbReference>
<evidence type="ECO:0000256" key="1">
    <source>
        <dbReference type="ARBA" id="ARBA00004127"/>
    </source>
</evidence>
<feature type="transmembrane region" description="Helical" evidence="5">
    <location>
        <begin position="166"/>
        <end position="187"/>
    </location>
</feature>
<proteinExistence type="predicted"/>
<keyword evidence="3 5" id="KW-1133">Transmembrane helix</keyword>
<evidence type="ECO:0000313" key="7">
    <source>
        <dbReference type="Proteomes" id="UP000037179"/>
    </source>
</evidence>
<evidence type="ECO:0000313" key="6">
    <source>
        <dbReference type="EMBL" id="GAP33322.1"/>
    </source>
</evidence>
<dbReference type="RefSeq" id="WP_071811879.1">
    <property type="nucleotide sequence ID" value="NZ_AP017900.1"/>
</dbReference>
<organism evidence="6 7">
    <name type="scientific">Nocardia seriolae</name>
    <dbReference type="NCBI Taxonomy" id="37332"/>
    <lineage>
        <taxon>Bacteria</taxon>
        <taxon>Bacillati</taxon>
        <taxon>Actinomycetota</taxon>
        <taxon>Actinomycetes</taxon>
        <taxon>Mycobacteriales</taxon>
        <taxon>Nocardiaceae</taxon>
        <taxon>Nocardia</taxon>
    </lineage>
</organism>
<accession>A0A0B8NRI3</accession>
<reference evidence="7" key="1">
    <citation type="submission" date="2015-07" db="EMBL/GenBank/DDBJ databases">
        <title>Nocardia seriolae U-1 whole genome shotgun sequence.</title>
        <authorList>
            <person name="Imajoh M."/>
            <person name="Fukumoto Y."/>
            <person name="Sukeda M."/>
            <person name="Yamane J."/>
            <person name="Yamasaki K."/>
            <person name="Shimizu M."/>
            <person name="Ohnishi K."/>
            <person name="Oshima S."/>
        </authorList>
    </citation>
    <scope>NUCLEOTIDE SEQUENCE [LARGE SCALE GENOMIC DNA]</scope>
    <source>
        <strain evidence="7">U-1</strain>
    </source>
</reference>
<dbReference type="GO" id="GO:0005384">
    <property type="term" value="F:manganese ion transmembrane transporter activity"/>
    <property type="evidence" value="ECO:0007669"/>
    <property type="project" value="InterPro"/>
</dbReference>
<dbReference type="PANTHER" id="PTHR31851">
    <property type="entry name" value="FE(2+)/MN(2+) TRANSPORTER PCL1"/>
    <property type="match status" value="1"/>
</dbReference>
<comment type="caution">
    <text evidence="6">The sequence shown here is derived from an EMBL/GenBank/DDBJ whole genome shotgun (WGS) entry which is preliminary data.</text>
</comment>
<dbReference type="AlphaFoldDB" id="A0A0B8NRI3"/>
<dbReference type="EMBL" id="BBYQ01000240">
    <property type="protein sequence ID" value="GAP33322.1"/>
    <property type="molecule type" value="Genomic_DNA"/>
</dbReference>